<dbReference type="InterPro" id="IPR029062">
    <property type="entry name" value="Class_I_gatase-like"/>
</dbReference>
<evidence type="ECO:0000313" key="6">
    <source>
        <dbReference type="Proteomes" id="UP000245678"/>
    </source>
</evidence>
<dbReference type="PANTHER" id="PTHR43280">
    <property type="entry name" value="ARAC-FAMILY TRANSCRIPTIONAL REGULATOR"/>
    <property type="match status" value="1"/>
</dbReference>
<evidence type="ECO:0000259" key="4">
    <source>
        <dbReference type="PROSITE" id="PS01124"/>
    </source>
</evidence>
<dbReference type="SUPFAM" id="SSF46689">
    <property type="entry name" value="Homeodomain-like"/>
    <property type="match status" value="2"/>
</dbReference>
<dbReference type="EMBL" id="QGHA01000002">
    <property type="protein sequence ID" value="PWK79269.1"/>
    <property type="molecule type" value="Genomic_DNA"/>
</dbReference>
<dbReference type="GO" id="GO:0043565">
    <property type="term" value="F:sequence-specific DNA binding"/>
    <property type="evidence" value="ECO:0007669"/>
    <property type="project" value="InterPro"/>
</dbReference>
<keyword evidence="1" id="KW-0805">Transcription regulation</keyword>
<dbReference type="GO" id="GO:0003700">
    <property type="term" value="F:DNA-binding transcription factor activity"/>
    <property type="evidence" value="ECO:0007669"/>
    <property type="project" value="InterPro"/>
</dbReference>
<sequence length="358" mass="40385">MLQTWCAKRTNNGLIATFVFSIFIKTNLQNLYMKHVSILIPNEAVLASIVDARTIFTGANDFLQSIGREPVFEVQMIGLAWDTKVHNGMFSVHSDLLLSDLHRTDIIIIPAISGDLENAVKINREFVPSIINQYKNGAEVASLCIGSFILASTGLLNGKECSSHWLTAEKFRAMFPEVTLVDGRIVTEQQGLYSSGGATSYWSLLLLLIEKYAGREIAIMAAKIYALEIDRKSQSPFAMFTGQKKHEDNPIKQAQEYIENNVTEKISVEELSSRYAIGRRHFERRFKKATNNTPVEYIQRVKIEAAKKQLETSPKNINEVMWEVGYTDAKAFRTVFKKITGLSPIDYRNKYNKEAAVA</sequence>
<accession>A0A316HDG8</accession>
<evidence type="ECO:0000256" key="3">
    <source>
        <dbReference type="ARBA" id="ARBA00023163"/>
    </source>
</evidence>
<dbReference type="InterPro" id="IPR009057">
    <property type="entry name" value="Homeodomain-like_sf"/>
</dbReference>
<keyword evidence="2" id="KW-0238">DNA-binding</keyword>
<evidence type="ECO:0000313" key="5">
    <source>
        <dbReference type="EMBL" id="PWK79269.1"/>
    </source>
</evidence>
<name>A0A316HDG8_9SPHI</name>
<dbReference type="PROSITE" id="PS01124">
    <property type="entry name" value="HTH_ARAC_FAMILY_2"/>
    <property type="match status" value="1"/>
</dbReference>
<dbReference type="AlphaFoldDB" id="A0A316HDG8"/>
<dbReference type="Pfam" id="PF01965">
    <property type="entry name" value="DJ-1_PfpI"/>
    <property type="match status" value="1"/>
</dbReference>
<dbReference type="Gene3D" id="1.10.10.60">
    <property type="entry name" value="Homeodomain-like"/>
    <property type="match status" value="2"/>
</dbReference>
<organism evidence="5 6">
    <name type="scientific">Mucilaginibacter oryzae</name>
    <dbReference type="NCBI Taxonomy" id="468058"/>
    <lineage>
        <taxon>Bacteria</taxon>
        <taxon>Pseudomonadati</taxon>
        <taxon>Bacteroidota</taxon>
        <taxon>Sphingobacteriia</taxon>
        <taxon>Sphingobacteriales</taxon>
        <taxon>Sphingobacteriaceae</taxon>
        <taxon>Mucilaginibacter</taxon>
    </lineage>
</organism>
<feature type="domain" description="HTH araC/xylS-type" evidence="4">
    <location>
        <begin position="252"/>
        <end position="350"/>
    </location>
</feature>
<dbReference type="Gene3D" id="3.40.50.880">
    <property type="match status" value="1"/>
</dbReference>
<comment type="caution">
    <text evidence="5">The sequence shown here is derived from an EMBL/GenBank/DDBJ whole genome shotgun (WGS) entry which is preliminary data.</text>
</comment>
<evidence type="ECO:0000256" key="2">
    <source>
        <dbReference type="ARBA" id="ARBA00023125"/>
    </source>
</evidence>
<protein>
    <submittedName>
        <fullName evidence="5">Transcriptional regulator GlxA family with amidase domain</fullName>
    </submittedName>
</protein>
<proteinExistence type="predicted"/>
<dbReference type="InterPro" id="IPR002818">
    <property type="entry name" value="DJ-1/PfpI"/>
</dbReference>
<dbReference type="SUPFAM" id="SSF52317">
    <property type="entry name" value="Class I glutamine amidotransferase-like"/>
    <property type="match status" value="1"/>
</dbReference>
<dbReference type="Proteomes" id="UP000245678">
    <property type="component" value="Unassembled WGS sequence"/>
</dbReference>
<evidence type="ECO:0000256" key="1">
    <source>
        <dbReference type="ARBA" id="ARBA00023015"/>
    </source>
</evidence>
<dbReference type="Pfam" id="PF12833">
    <property type="entry name" value="HTH_18"/>
    <property type="match status" value="1"/>
</dbReference>
<dbReference type="InterPro" id="IPR018060">
    <property type="entry name" value="HTH_AraC"/>
</dbReference>
<reference evidence="5 6" key="1">
    <citation type="submission" date="2018-05" db="EMBL/GenBank/DDBJ databases">
        <title>Genomic Encyclopedia of Archaeal and Bacterial Type Strains, Phase II (KMG-II): from individual species to whole genera.</title>
        <authorList>
            <person name="Goeker M."/>
        </authorList>
    </citation>
    <scope>NUCLEOTIDE SEQUENCE [LARGE SCALE GENOMIC DNA]</scope>
    <source>
        <strain evidence="5 6">DSM 19975</strain>
    </source>
</reference>
<dbReference type="PANTHER" id="PTHR43280:SF28">
    <property type="entry name" value="HTH-TYPE TRANSCRIPTIONAL ACTIVATOR RHAS"/>
    <property type="match status" value="1"/>
</dbReference>
<gene>
    <name evidence="5" type="ORF">LX99_01726</name>
</gene>
<keyword evidence="6" id="KW-1185">Reference proteome</keyword>
<dbReference type="SMART" id="SM00342">
    <property type="entry name" value="HTH_ARAC"/>
    <property type="match status" value="1"/>
</dbReference>
<keyword evidence="3" id="KW-0804">Transcription</keyword>